<comment type="function">
    <text evidence="13">G-protein-coupled receptor for histamine, a biogenic amine that functions as an immune modulator and a neurotransmitter. Through the H1 receptor, histamine mediates the contraction of smooth muscles and increases capillary permeability due to contraction of terminal venules. Also mediates neurotransmission in the central nervous system and thereby regulates circadian rhythms, emotional and locomotor activities as well as cognitive functions.</text>
</comment>
<dbReference type="Gene3D" id="1.20.1070.10">
    <property type="entry name" value="Rhodopsin 7-helix transmembrane proteins"/>
    <property type="match status" value="2"/>
</dbReference>
<dbReference type="PROSITE" id="PS50262">
    <property type="entry name" value="G_PROTEIN_RECEP_F1_2"/>
    <property type="match status" value="1"/>
</dbReference>
<evidence type="ECO:0000259" key="17">
    <source>
        <dbReference type="PROSITE" id="PS50262"/>
    </source>
</evidence>
<evidence type="ECO:0000256" key="13">
    <source>
        <dbReference type="ARBA" id="ARBA00045624"/>
    </source>
</evidence>
<dbReference type="SUPFAM" id="SSF81321">
    <property type="entry name" value="Family A G protein-coupled receptor-like"/>
    <property type="match status" value="1"/>
</dbReference>
<dbReference type="PROSITE" id="PS00237">
    <property type="entry name" value="G_PROTEIN_RECEP_F1_1"/>
    <property type="match status" value="1"/>
</dbReference>
<feature type="transmembrane region" description="Helical" evidence="16">
    <location>
        <begin position="412"/>
        <end position="435"/>
    </location>
</feature>
<dbReference type="GO" id="GO:0043410">
    <property type="term" value="P:positive regulation of MAPK cascade"/>
    <property type="evidence" value="ECO:0007669"/>
    <property type="project" value="TreeGrafter"/>
</dbReference>
<feature type="transmembrane region" description="Helical" evidence="16">
    <location>
        <begin position="59"/>
        <end position="85"/>
    </location>
</feature>
<keyword evidence="5 14" id="KW-0812">Transmembrane</keyword>
<evidence type="ECO:0000256" key="7">
    <source>
        <dbReference type="ARBA" id="ARBA00023040"/>
    </source>
</evidence>
<dbReference type="GO" id="GO:0004969">
    <property type="term" value="F:histamine receptor activity"/>
    <property type="evidence" value="ECO:0007669"/>
    <property type="project" value="InterPro"/>
</dbReference>
<sequence>MEAKNDSGNTTTPEESWSIYTAVPLGIFLSLLSLVTTFGNVLVLYAVRTEKRLQTVSNMFIVSLAVADLIVGLIAMPISAVYILASKWIFGLIVCEIWLTTDYIASTASILNLFILSLDRYWSVTSPLQYIRKRTKKRALILISCVWTASALWIVPIIGWHHFEHGGVRTVAADACDTEYAKNTTLKIITGILNFYLPLSVMYSLYGRIFSEIRKRSALELGQRTASRKEGQGNIQEQEHQRRLDSDPDTFADSYSAPGKKFQIRQPEEEKLVDQDFVDDDINWRVQYSYDETVMDPTTEQVQRFLYEERCMRIVRTASTKTQTVETSLSHSSSTQSFKQKKGQTSAGKQTSLEIPAQGRQRRLSSITQLLADGQNSVVVLKRGACRLRDKLKSKNQRSISLTKEIKAARQLGVIMGAFTLCFLPYFVCFMVVAFCDGCISQSLMNAMTWIGYLNSTLNPLLYPLCNANFRRKFRKMLCFRKYRSDLPPAYANRLCKQRTSVPTAFDARYDF</sequence>
<dbReference type="AlphaFoldDB" id="A0A7I8V969"/>
<dbReference type="GO" id="GO:0043114">
    <property type="term" value="P:regulation of vascular permeability"/>
    <property type="evidence" value="ECO:0007669"/>
    <property type="project" value="InterPro"/>
</dbReference>
<evidence type="ECO:0000313" key="19">
    <source>
        <dbReference type="Proteomes" id="UP000549394"/>
    </source>
</evidence>
<evidence type="ECO:0000256" key="12">
    <source>
        <dbReference type="ARBA" id="ARBA00023224"/>
    </source>
</evidence>
<keyword evidence="9" id="KW-1015">Disulfide bond</keyword>
<keyword evidence="10 14" id="KW-0675">Receptor</keyword>
<feature type="transmembrane region" description="Helical" evidence="16">
    <location>
        <begin position="97"/>
        <end position="118"/>
    </location>
</feature>
<dbReference type="GO" id="GO:0045907">
    <property type="term" value="P:positive regulation of vasoconstriction"/>
    <property type="evidence" value="ECO:0007669"/>
    <property type="project" value="InterPro"/>
</dbReference>
<keyword evidence="12 14" id="KW-0807">Transducer</keyword>
<feature type="compositionally biased region" description="Basic and acidic residues" evidence="15">
    <location>
        <begin position="227"/>
        <end position="246"/>
    </location>
</feature>
<gene>
    <name evidence="18" type="ORF">DGYR_LOCUS1867</name>
</gene>
<feature type="transmembrane region" description="Helical" evidence="16">
    <location>
        <begin position="20"/>
        <end position="47"/>
    </location>
</feature>
<evidence type="ECO:0000256" key="5">
    <source>
        <dbReference type="ARBA" id="ARBA00022692"/>
    </source>
</evidence>
<keyword evidence="6 16" id="KW-1133">Transmembrane helix</keyword>
<evidence type="ECO:0000256" key="15">
    <source>
        <dbReference type="SAM" id="MobiDB-lite"/>
    </source>
</evidence>
<evidence type="ECO:0000256" key="11">
    <source>
        <dbReference type="ARBA" id="ARBA00023180"/>
    </source>
</evidence>
<feature type="compositionally biased region" description="Low complexity" evidence="15">
    <location>
        <begin position="327"/>
        <end position="346"/>
    </location>
</feature>
<dbReference type="InterPro" id="IPR000921">
    <property type="entry name" value="Histamine_H1_rcpt"/>
</dbReference>
<dbReference type="PRINTS" id="PR00530">
    <property type="entry name" value="HISTAMINEH1R"/>
</dbReference>
<evidence type="ECO:0000256" key="14">
    <source>
        <dbReference type="RuleBase" id="RU000688"/>
    </source>
</evidence>
<feature type="transmembrane region" description="Helical" evidence="16">
    <location>
        <begin position="139"/>
        <end position="160"/>
    </location>
</feature>
<name>A0A7I8V969_9ANNE</name>
<evidence type="ECO:0000256" key="8">
    <source>
        <dbReference type="ARBA" id="ARBA00023136"/>
    </source>
</evidence>
<evidence type="ECO:0000256" key="6">
    <source>
        <dbReference type="ARBA" id="ARBA00022989"/>
    </source>
</evidence>
<feature type="transmembrane region" description="Helical" evidence="16">
    <location>
        <begin position="447"/>
        <end position="466"/>
    </location>
</feature>
<keyword evidence="11" id="KW-0325">Glycoprotein</keyword>
<evidence type="ECO:0000256" key="1">
    <source>
        <dbReference type="ARBA" id="ARBA00004651"/>
    </source>
</evidence>
<dbReference type="InterPro" id="IPR000276">
    <property type="entry name" value="GPCR_Rhodpsn"/>
</dbReference>
<comment type="subcellular location">
    <subcellularLocation>
        <location evidence="1">Cell membrane</location>
        <topology evidence="1">Multi-pass membrane protein</topology>
    </subcellularLocation>
</comment>
<keyword evidence="4" id="KW-0597">Phosphoprotein</keyword>
<proteinExistence type="inferred from homology"/>
<dbReference type="PRINTS" id="PR00237">
    <property type="entry name" value="GPCRRHODOPSN"/>
</dbReference>
<keyword evidence="3" id="KW-1003">Cell membrane</keyword>
<evidence type="ECO:0000256" key="3">
    <source>
        <dbReference type="ARBA" id="ARBA00022475"/>
    </source>
</evidence>
<evidence type="ECO:0000256" key="9">
    <source>
        <dbReference type="ARBA" id="ARBA00023157"/>
    </source>
</evidence>
<reference evidence="18 19" key="1">
    <citation type="submission" date="2020-08" db="EMBL/GenBank/DDBJ databases">
        <authorList>
            <person name="Hejnol A."/>
        </authorList>
    </citation>
    <scope>NUCLEOTIDE SEQUENCE [LARGE SCALE GENOMIC DNA]</scope>
</reference>
<dbReference type="GO" id="GO:0071880">
    <property type="term" value="P:adenylate cyclase-activating adrenergic receptor signaling pathway"/>
    <property type="evidence" value="ECO:0007669"/>
    <property type="project" value="TreeGrafter"/>
</dbReference>
<protein>
    <recommendedName>
        <fullName evidence="2">Histamine H1 receptor</fullName>
    </recommendedName>
</protein>
<dbReference type="SMART" id="SM01381">
    <property type="entry name" value="7TM_GPCR_Srsx"/>
    <property type="match status" value="1"/>
</dbReference>
<dbReference type="InterPro" id="IPR017452">
    <property type="entry name" value="GPCR_Rhodpsn_7TM"/>
</dbReference>
<organism evidence="18 19">
    <name type="scientific">Dimorphilus gyrociliatus</name>
    <dbReference type="NCBI Taxonomy" id="2664684"/>
    <lineage>
        <taxon>Eukaryota</taxon>
        <taxon>Metazoa</taxon>
        <taxon>Spiralia</taxon>
        <taxon>Lophotrochozoa</taxon>
        <taxon>Annelida</taxon>
        <taxon>Polychaeta</taxon>
        <taxon>Polychaeta incertae sedis</taxon>
        <taxon>Dinophilidae</taxon>
        <taxon>Dimorphilus</taxon>
    </lineage>
</organism>
<dbReference type="Proteomes" id="UP000549394">
    <property type="component" value="Unassembled WGS sequence"/>
</dbReference>
<dbReference type="GO" id="GO:0005886">
    <property type="term" value="C:plasma membrane"/>
    <property type="evidence" value="ECO:0007669"/>
    <property type="project" value="UniProtKB-SubCell"/>
</dbReference>
<evidence type="ECO:0000256" key="10">
    <source>
        <dbReference type="ARBA" id="ARBA00023170"/>
    </source>
</evidence>
<dbReference type="EMBL" id="CAJFCJ010000003">
    <property type="protein sequence ID" value="CAD5112786.1"/>
    <property type="molecule type" value="Genomic_DNA"/>
</dbReference>
<dbReference type="OrthoDB" id="10071887at2759"/>
<keyword evidence="8 16" id="KW-0472">Membrane</keyword>
<comment type="similarity">
    <text evidence="14">Belongs to the G-protein coupled receptor 1 family.</text>
</comment>
<keyword evidence="7 14" id="KW-0297">G-protein coupled receptor</keyword>
<evidence type="ECO:0000256" key="4">
    <source>
        <dbReference type="ARBA" id="ARBA00022553"/>
    </source>
</evidence>
<comment type="caution">
    <text evidence="18">The sequence shown here is derived from an EMBL/GenBank/DDBJ whole genome shotgun (WGS) entry which is preliminary data.</text>
</comment>
<dbReference type="Pfam" id="PF00001">
    <property type="entry name" value="7tm_1"/>
    <property type="match status" value="1"/>
</dbReference>
<dbReference type="PANTHER" id="PTHR24248">
    <property type="entry name" value="ADRENERGIC RECEPTOR-RELATED G-PROTEIN COUPLED RECEPTOR"/>
    <property type="match status" value="1"/>
</dbReference>
<feature type="region of interest" description="Disordered" evidence="15">
    <location>
        <begin position="224"/>
        <end position="266"/>
    </location>
</feature>
<dbReference type="PANTHER" id="PTHR24248:SF204">
    <property type="entry name" value="HISTAMINE H1 RECEPTOR"/>
    <property type="match status" value="1"/>
</dbReference>
<evidence type="ECO:0000256" key="16">
    <source>
        <dbReference type="SAM" id="Phobius"/>
    </source>
</evidence>
<keyword evidence="19" id="KW-1185">Reference proteome</keyword>
<feature type="region of interest" description="Disordered" evidence="15">
    <location>
        <begin position="322"/>
        <end position="360"/>
    </location>
</feature>
<evidence type="ECO:0000256" key="2">
    <source>
        <dbReference type="ARBA" id="ARBA00015317"/>
    </source>
</evidence>
<feature type="domain" description="G-protein coupled receptors family 1 profile" evidence="17">
    <location>
        <begin position="39"/>
        <end position="463"/>
    </location>
</feature>
<feature type="transmembrane region" description="Helical" evidence="16">
    <location>
        <begin position="188"/>
        <end position="206"/>
    </location>
</feature>
<evidence type="ECO:0000313" key="18">
    <source>
        <dbReference type="EMBL" id="CAD5112786.1"/>
    </source>
</evidence>
<accession>A0A7I8V969</accession>